<reference evidence="2" key="1">
    <citation type="submission" date="2016-10" db="EMBL/GenBank/DDBJ databases">
        <authorList>
            <person name="Varghese N."/>
            <person name="Submissions S."/>
        </authorList>
    </citation>
    <scope>NUCLEOTIDE SEQUENCE [LARGE SCALE GENOMIC DNA]</scope>
    <source>
        <strain evidence="2">DSM 26894</strain>
    </source>
</reference>
<evidence type="ECO:0000313" key="2">
    <source>
        <dbReference type="Proteomes" id="UP000199392"/>
    </source>
</evidence>
<accession>A0A1I6PNM3</accession>
<name>A0A1I6PNM3_9RHOB</name>
<dbReference type="Proteomes" id="UP000199392">
    <property type="component" value="Unassembled WGS sequence"/>
</dbReference>
<evidence type="ECO:0000313" key="1">
    <source>
        <dbReference type="EMBL" id="SFS41827.1"/>
    </source>
</evidence>
<organism evidence="1 2">
    <name type="scientific">Alloyangia pacifica</name>
    <dbReference type="NCBI Taxonomy" id="311180"/>
    <lineage>
        <taxon>Bacteria</taxon>
        <taxon>Pseudomonadati</taxon>
        <taxon>Pseudomonadota</taxon>
        <taxon>Alphaproteobacteria</taxon>
        <taxon>Rhodobacterales</taxon>
        <taxon>Roseobacteraceae</taxon>
        <taxon>Alloyangia</taxon>
    </lineage>
</organism>
<dbReference type="STRING" id="311180.SAMN04488050_101667"/>
<sequence length="91" mass="10171">MSYVTKKELEAQGNVLMGAVTEVFKRERRHTDELLDKVQRQIDAQNVITGAARMILDANVKALHEATSACIERKAKCLSGTAPDWLGEMRL</sequence>
<protein>
    <submittedName>
        <fullName evidence="1">Uncharacterized protein</fullName>
    </submittedName>
</protein>
<dbReference type="RefSeq" id="WP_092421736.1">
    <property type="nucleotide sequence ID" value="NZ_FNCL01000002.1"/>
</dbReference>
<keyword evidence="2" id="KW-1185">Reference proteome</keyword>
<dbReference type="AlphaFoldDB" id="A0A1I6PNM3"/>
<dbReference type="EMBL" id="FOZW01000001">
    <property type="protein sequence ID" value="SFS41827.1"/>
    <property type="molecule type" value="Genomic_DNA"/>
</dbReference>
<proteinExistence type="predicted"/>
<gene>
    <name evidence="1" type="ORF">SAMN04488050_101667</name>
</gene>